<keyword evidence="1" id="KW-1133">Transmembrane helix</keyword>
<comment type="caution">
    <text evidence="2">The sequence shown here is derived from an EMBL/GenBank/DDBJ whole genome shotgun (WGS) entry which is preliminary data.</text>
</comment>
<dbReference type="Proteomes" id="UP000683925">
    <property type="component" value="Unassembled WGS sequence"/>
</dbReference>
<gene>
    <name evidence="2" type="ORF">POCTA_138.1.T0230326</name>
</gene>
<name>A0A8S1TET5_PAROT</name>
<dbReference type="AlphaFoldDB" id="A0A8S1TET5"/>
<reference evidence="2" key="1">
    <citation type="submission" date="2021-01" db="EMBL/GenBank/DDBJ databases">
        <authorList>
            <consortium name="Genoscope - CEA"/>
            <person name="William W."/>
        </authorList>
    </citation>
    <scope>NUCLEOTIDE SEQUENCE</scope>
</reference>
<keyword evidence="3" id="KW-1185">Reference proteome</keyword>
<evidence type="ECO:0000256" key="1">
    <source>
        <dbReference type="SAM" id="Phobius"/>
    </source>
</evidence>
<proteinExistence type="predicted"/>
<feature type="transmembrane region" description="Helical" evidence="1">
    <location>
        <begin position="129"/>
        <end position="149"/>
    </location>
</feature>
<evidence type="ECO:0008006" key="4">
    <source>
        <dbReference type="Google" id="ProtNLM"/>
    </source>
</evidence>
<dbReference type="OMA" id="YQSYFQG"/>
<dbReference type="EMBL" id="CAJJDP010000023">
    <property type="protein sequence ID" value="CAD8150423.1"/>
    <property type="molecule type" value="Genomic_DNA"/>
</dbReference>
<keyword evidence="1" id="KW-0472">Membrane</keyword>
<protein>
    <recommendedName>
        <fullName evidence="4">Transmembrane protein</fullName>
    </recommendedName>
</protein>
<feature type="transmembrane region" description="Helical" evidence="1">
    <location>
        <begin position="224"/>
        <end position="248"/>
    </location>
</feature>
<dbReference type="OrthoDB" id="308724at2759"/>
<keyword evidence="1" id="KW-0812">Transmembrane</keyword>
<accession>A0A8S1TET5</accession>
<feature type="transmembrane region" description="Helical" evidence="1">
    <location>
        <begin position="182"/>
        <end position="204"/>
    </location>
</feature>
<evidence type="ECO:0000313" key="2">
    <source>
        <dbReference type="EMBL" id="CAD8150423.1"/>
    </source>
</evidence>
<sequence length="280" mass="32736">MKGAIECFSDFLSLDLRNNEFDLSVNYYCSDFQETMQKIIENFDENINTNYTFSHLIHRTFYFLEELAFQVYQACLIYYFGKKLVVGSTQRRNLNIILIIFGVLITLDITTFIMSVIEARSKQVMCKQISFTVFRSVSLLTQIGFLAVVQKLNKRFQQNIQNLLINEQQTKQQKSHFFQLKILCYISLFGSIILLIVNFLYMISSDCRIIGHFGDEGYNFSDSLNALIHALVKLSTYFLPIILTLILFRAKSKKEIRRNSVFEAEDLSYQSYFQGLSLQR</sequence>
<evidence type="ECO:0000313" key="3">
    <source>
        <dbReference type="Proteomes" id="UP000683925"/>
    </source>
</evidence>
<feature type="transmembrane region" description="Helical" evidence="1">
    <location>
        <begin position="93"/>
        <end position="117"/>
    </location>
</feature>
<organism evidence="2 3">
    <name type="scientific">Paramecium octaurelia</name>
    <dbReference type="NCBI Taxonomy" id="43137"/>
    <lineage>
        <taxon>Eukaryota</taxon>
        <taxon>Sar</taxon>
        <taxon>Alveolata</taxon>
        <taxon>Ciliophora</taxon>
        <taxon>Intramacronucleata</taxon>
        <taxon>Oligohymenophorea</taxon>
        <taxon>Peniculida</taxon>
        <taxon>Parameciidae</taxon>
        <taxon>Paramecium</taxon>
    </lineage>
</organism>